<evidence type="ECO:0000313" key="8">
    <source>
        <dbReference type="Proteomes" id="UP000192330"/>
    </source>
</evidence>
<dbReference type="InterPro" id="IPR018660">
    <property type="entry name" value="MliC"/>
</dbReference>
<evidence type="ECO:0000259" key="6">
    <source>
        <dbReference type="Pfam" id="PF09864"/>
    </source>
</evidence>
<dbReference type="InterPro" id="IPR036328">
    <property type="entry name" value="MliC_sf"/>
</dbReference>
<dbReference type="AlphaFoldDB" id="A0A1W2DDV0"/>
<dbReference type="Proteomes" id="UP000192330">
    <property type="component" value="Unassembled WGS sequence"/>
</dbReference>
<keyword evidence="2" id="KW-0472">Membrane</keyword>
<keyword evidence="1 5" id="KW-0732">Signal</keyword>
<evidence type="ECO:0000256" key="2">
    <source>
        <dbReference type="ARBA" id="ARBA00023136"/>
    </source>
</evidence>
<dbReference type="Pfam" id="PF09864">
    <property type="entry name" value="MliC"/>
    <property type="match status" value="1"/>
</dbReference>
<accession>A0A1W2DDV0</accession>
<proteinExistence type="predicted"/>
<dbReference type="RefSeq" id="WP_084353698.1">
    <property type="nucleotide sequence ID" value="NZ_FWYD01000013.1"/>
</dbReference>
<dbReference type="Gene3D" id="2.40.128.200">
    <property type="match status" value="1"/>
</dbReference>
<organism evidence="7 8">
    <name type="scientific">Primorskyibacter flagellatus</name>
    <dbReference type="NCBI Taxonomy" id="1387277"/>
    <lineage>
        <taxon>Bacteria</taxon>
        <taxon>Pseudomonadati</taxon>
        <taxon>Pseudomonadota</taxon>
        <taxon>Alphaproteobacteria</taxon>
        <taxon>Rhodobacterales</taxon>
        <taxon>Roseobacteraceae</taxon>
        <taxon>Primorskyibacter</taxon>
    </lineage>
</organism>
<sequence>MRNIASTFAVLLMAGTASADVTVSIPLELGGTDSVTAQNYTCGDDQSFAVQYVNAGANALAILPVDGEQRIFVNVVSGSGARYASGAHVWWTKGDTATLQNEMSEGGDLECQVQDAPPSE</sequence>
<feature type="domain" description="C-type lysozyme inhibitor" evidence="6">
    <location>
        <begin position="40"/>
        <end position="104"/>
    </location>
</feature>
<name>A0A1W2DDV0_9RHOB</name>
<feature type="signal peptide" evidence="5">
    <location>
        <begin position="1"/>
        <end position="19"/>
    </location>
</feature>
<dbReference type="SUPFAM" id="SSF141488">
    <property type="entry name" value="YdhA-like"/>
    <property type="match status" value="1"/>
</dbReference>
<feature type="chain" id="PRO_5012687077" evidence="5">
    <location>
        <begin position="20"/>
        <end position="120"/>
    </location>
</feature>
<evidence type="ECO:0000256" key="4">
    <source>
        <dbReference type="ARBA" id="ARBA00023288"/>
    </source>
</evidence>
<keyword evidence="3" id="KW-0564">Palmitate</keyword>
<evidence type="ECO:0000256" key="1">
    <source>
        <dbReference type="ARBA" id="ARBA00022729"/>
    </source>
</evidence>
<dbReference type="OrthoDB" id="120729at2"/>
<evidence type="ECO:0000256" key="3">
    <source>
        <dbReference type="ARBA" id="ARBA00023139"/>
    </source>
</evidence>
<reference evidence="7 8" key="1">
    <citation type="submission" date="2017-04" db="EMBL/GenBank/DDBJ databases">
        <authorList>
            <person name="Afonso C.L."/>
            <person name="Miller P.J."/>
            <person name="Scott M.A."/>
            <person name="Spackman E."/>
            <person name="Goraichik I."/>
            <person name="Dimitrov K.M."/>
            <person name="Suarez D.L."/>
            <person name="Swayne D.E."/>
        </authorList>
    </citation>
    <scope>NUCLEOTIDE SEQUENCE [LARGE SCALE GENOMIC DNA]</scope>
    <source>
        <strain evidence="7 8">CGMCC 1.12644</strain>
    </source>
</reference>
<gene>
    <name evidence="7" type="ORF">SAMN06295998_11336</name>
</gene>
<evidence type="ECO:0000313" key="7">
    <source>
        <dbReference type="EMBL" id="SMC95660.1"/>
    </source>
</evidence>
<protein>
    <submittedName>
        <fullName evidence="7">Membrane-bound inhibitor of C-type lysozyme</fullName>
    </submittedName>
</protein>
<dbReference type="STRING" id="1387277.SAMN06295998_11336"/>
<dbReference type="EMBL" id="FWYD01000013">
    <property type="protein sequence ID" value="SMC95660.1"/>
    <property type="molecule type" value="Genomic_DNA"/>
</dbReference>
<keyword evidence="4" id="KW-0449">Lipoprotein</keyword>
<evidence type="ECO:0000256" key="5">
    <source>
        <dbReference type="SAM" id="SignalP"/>
    </source>
</evidence>
<keyword evidence="8" id="KW-1185">Reference proteome</keyword>